<dbReference type="Gene3D" id="3.90.1200.10">
    <property type="match status" value="1"/>
</dbReference>
<name>A0ABD3R8Z8_9STRA</name>
<dbReference type="Pfam" id="PF01633">
    <property type="entry name" value="Choline_kinase"/>
    <property type="match status" value="1"/>
</dbReference>
<dbReference type="InterPro" id="IPR011009">
    <property type="entry name" value="Kinase-like_dom_sf"/>
</dbReference>
<dbReference type="EC" id="2.7.1.82" evidence="3"/>
<dbReference type="Proteomes" id="UP001530377">
    <property type="component" value="Unassembled WGS sequence"/>
</dbReference>
<dbReference type="PANTHER" id="PTHR22603:SF66">
    <property type="entry name" value="ETHANOLAMINE KINASE"/>
    <property type="match status" value="1"/>
</dbReference>
<evidence type="ECO:0000256" key="3">
    <source>
        <dbReference type="ARBA" id="ARBA00038874"/>
    </source>
</evidence>
<organism evidence="4 5">
    <name type="scientific">Cyclostephanos tholiformis</name>
    <dbReference type="NCBI Taxonomy" id="382380"/>
    <lineage>
        <taxon>Eukaryota</taxon>
        <taxon>Sar</taxon>
        <taxon>Stramenopiles</taxon>
        <taxon>Ochrophyta</taxon>
        <taxon>Bacillariophyta</taxon>
        <taxon>Coscinodiscophyceae</taxon>
        <taxon>Thalassiosirophycidae</taxon>
        <taxon>Stephanodiscales</taxon>
        <taxon>Stephanodiscaceae</taxon>
        <taxon>Cyclostephanos</taxon>
    </lineage>
</organism>
<comment type="caution">
    <text evidence="4">The sequence shown here is derived from an EMBL/GenBank/DDBJ whole genome shotgun (WGS) entry which is preliminary data.</text>
</comment>
<evidence type="ECO:0000313" key="5">
    <source>
        <dbReference type="Proteomes" id="UP001530377"/>
    </source>
</evidence>
<dbReference type="Gene3D" id="3.30.200.20">
    <property type="entry name" value="Phosphorylase Kinase, domain 1"/>
    <property type="match status" value="1"/>
</dbReference>
<protein>
    <recommendedName>
        <fullName evidence="3">ethanolamine kinase</fullName>
        <ecNumber evidence="3">2.7.1.82</ecNumber>
    </recommendedName>
</protein>
<sequence length="462" mass="51766">MASLFGPRGYVQARNEAKSIDDDAPATSFVRIVDDRPYFPLLTADPSSQASIVEVANAITSYGKDGSHGSYAIDVPRGEVTAITGGLTNALFRVDLPRSRSVLVRIFGGDGFIDRDEETATFARLCHMAGTLHDQLELLGRFGNGRVETWIPNMKPSSHVYDFGREGFYLEVARQMARLHYGFDADAIASGMRAIDDEPRRPTMWKVIHSWIDELSKNLSHETFRNDDALVEVFIRAIMGDIGGGDALGIISSLSDELAWLKNTVETRFPNATLAFCHNDVNAANILLNASIRDDDGNSRYDKRTVCIIDYEYSSTNYAMFDVANFMCEHCGGNDNGMPNYDLIPSLDRLVVFLREYVRVRDDILSKNCSGENETSTSIDVSDLVREVELFQMASCLYWGIWGILQATEEVINGTFRIENALSRLEGDIDQISFDYLRYGKNRLARFRWCKLTDMMSSSDAI</sequence>
<accession>A0ABD3R8Z8</accession>
<evidence type="ECO:0000313" key="4">
    <source>
        <dbReference type="EMBL" id="KAL3808867.1"/>
    </source>
</evidence>
<proteinExistence type="inferred from homology"/>
<evidence type="ECO:0000256" key="2">
    <source>
        <dbReference type="ARBA" id="ARBA00038211"/>
    </source>
</evidence>
<comment type="pathway">
    <text evidence="1">Phospholipid metabolism; phosphatidylethanolamine biosynthesis; phosphatidylethanolamine from ethanolamine: step 1/3.</text>
</comment>
<gene>
    <name evidence="4" type="ORF">ACHAXA_004154</name>
</gene>
<dbReference type="EMBL" id="JALLPB020000464">
    <property type="protein sequence ID" value="KAL3808867.1"/>
    <property type="molecule type" value="Genomic_DNA"/>
</dbReference>
<reference evidence="4 5" key="1">
    <citation type="submission" date="2024-10" db="EMBL/GenBank/DDBJ databases">
        <title>Updated reference genomes for cyclostephanoid diatoms.</title>
        <authorList>
            <person name="Roberts W.R."/>
            <person name="Alverson A.J."/>
        </authorList>
    </citation>
    <scope>NUCLEOTIDE SEQUENCE [LARGE SCALE GENOMIC DNA]</scope>
    <source>
        <strain evidence="4 5">AJA228-03</strain>
    </source>
</reference>
<keyword evidence="5" id="KW-1185">Reference proteome</keyword>
<comment type="similarity">
    <text evidence="2">Belongs to the choline/ethanolamine kinase family.</text>
</comment>
<evidence type="ECO:0000256" key="1">
    <source>
        <dbReference type="ARBA" id="ARBA00037883"/>
    </source>
</evidence>
<dbReference type="AlphaFoldDB" id="A0ABD3R8Z8"/>
<dbReference type="SUPFAM" id="SSF56112">
    <property type="entry name" value="Protein kinase-like (PK-like)"/>
    <property type="match status" value="1"/>
</dbReference>
<dbReference type="PANTHER" id="PTHR22603">
    <property type="entry name" value="CHOLINE/ETHANOALAMINE KINASE"/>
    <property type="match status" value="1"/>
</dbReference>
<dbReference type="CDD" id="cd05157">
    <property type="entry name" value="ETNK_euk"/>
    <property type="match status" value="1"/>
</dbReference>
<dbReference type="GO" id="GO:0004305">
    <property type="term" value="F:ethanolamine kinase activity"/>
    <property type="evidence" value="ECO:0007669"/>
    <property type="project" value="UniProtKB-EC"/>
</dbReference>